<dbReference type="EMBL" id="QGQD01000092">
    <property type="protein sequence ID" value="TLC98555.1"/>
    <property type="molecule type" value="Genomic_DNA"/>
</dbReference>
<dbReference type="Gene3D" id="1.50.10.10">
    <property type="match status" value="1"/>
</dbReference>
<dbReference type="AlphaFoldDB" id="A0A4U8Q9Q3"/>
<dbReference type="Proteomes" id="UP000306509">
    <property type="component" value="Unassembled WGS sequence"/>
</dbReference>
<organism evidence="1 2">
    <name type="scientific">Robinsoniella peoriensis</name>
    <dbReference type="NCBI Taxonomy" id="180332"/>
    <lineage>
        <taxon>Bacteria</taxon>
        <taxon>Bacillati</taxon>
        <taxon>Bacillota</taxon>
        <taxon>Clostridia</taxon>
        <taxon>Lachnospirales</taxon>
        <taxon>Lachnospiraceae</taxon>
        <taxon>Robinsoniella</taxon>
    </lineage>
</organism>
<dbReference type="InterPro" id="IPR012341">
    <property type="entry name" value="6hp_glycosidase-like_sf"/>
</dbReference>
<dbReference type="STRING" id="180332.GCA_000797495_00093"/>
<evidence type="ECO:0000313" key="1">
    <source>
        <dbReference type="EMBL" id="TLC98555.1"/>
    </source>
</evidence>
<evidence type="ECO:0000313" key="2">
    <source>
        <dbReference type="Proteomes" id="UP000306509"/>
    </source>
</evidence>
<proteinExistence type="predicted"/>
<gene>
    <name evidence="1" type="ORF">DSM106044_04665</name>
</gene>
<keyword evidence="2" id="KW-1185">Reference proteome</keyword>
<dbReference type="GO" id="GO:0005975">
    <property type="term" value="P:carbohydrate metabolic process"/>
    <property type="evidence" value="ECO:0007669"/>
    <property type="project" value="InterPro"/>
</dbReference>
<sequence length="738" mass="84959">MQYQVVFKQFHGSIPVKEERWEPDRGENEQWKDLEQFPCRIQCIRSDEGNEQRFLIRTEMIHRLEEPVSISLEFIKEGWTGREYVFMPAAVYDGNRMKSKRLSYPPYHVGKTEEGWDRVITDIPHLNYKGETSSIQLRSGDMSTPAMGYFQEDRKEGVLILANHMVHGRYTGFTVTDNVERAVFGVSCPAVREEKKYFFGELPDGSGFYPTCEAPSDDVGMILLEGERLEMEIRYYQFPADNLNQYFKKFNELREEMETGQEFCDIPFSKAYDAVKDKYNKMNFTEEGYFRVGTENDVPPSFWQAGWVGGGMNTYSFLLEDKGLARSQSVSSLKFITKHLQRDNGWYIPMYANGQSYGDDFLNENSPVLLVRKDADLLYFLLKQAFYLKRHGEMIEEMQCSIACQADAFVRFFKKNGQLGQFINMQQETLLQGDTASAAIICAALALAYEYFQKPEYLETAEALGDLYWEDYLKKGMMNGGPGEICQAPDSESAFGFLESCVQLYETTGKEKWLQASREAFELAVTWVMSYDFHLPERSTAAKMRAHTRGTIFANAQNKHSAPGICTLSGNSMLKLYRYTGDQKYLNWMSRISHALAQFVSLQERPVDTLAGRALPAGYFNERVQTSDWEGKETIGEFLYGSNWPEVSMLLTYVEIPGIYLDLDRKVLQCSDHVNAQIIKEDEREILLQISNPTRYNAVVTLMVDHSRNPASMGHLYYEDMRKIEICAGMERNVIIEK</sequence>
<accession>A0A4U8Q9Q3</accession>
<dbReference type="SUPFAM" id="SSF48208">
    <property type="entry name" value="Six-hairpin glycosidases"/>
    <property type="match status" value="2"/>
</dbReference>
<protein>
    <submittedName>
        <fullName evidence="1">Uncharacterized protein</fullName>
    </submittedName>
</protein>
<name>A0A4U8Q9Q3_9FIRM</name>
<comment type="caution">
    <text evidence="1">The sequence shown here is derived from an EMBL/GenBank/DDBJ whole genome shotgun (WGS) entry which is preliminary data.</text>
</comment>
<dbReference type="InterPro" id="IPR008928">
    <property type="entry name" value="6-hairpin_glycosidase_sf"/>
</dbReference>
<dbReference type="RefSeq" id="WP_138003776.1">
    <property type="nucleotide sequence ID" value="NZ_QGQD01000092.1"/>
</dbReference>
<reference evidence="1 2" key="1">
    <citation type="journal article" date="2019" name="Anaerobe">
        <title>Detection of Robinsoniella peoriensis in multiple bone samples of a trauma patient.</title>
        <authorList>
            <person name="Schrottner P."/>
            <person name="Hartwich K."/>
            <person name="Bunk B."/>
            <person name="Schober I."/>
            <person name="Helbig S."/>
            <person name="Rudolph W.W."/>
            <person name="Gunzer F."/>
        </authorList>
    </citation>
    <scope>NUCLEOTIDE SEQUENCE [LARGE SCALE GENOMIC DNA]</scope>
    <source>
        <strain evidence="1 2">DSM 106044</strain>
    </source>
</reference>